<feature type="transmembrane region" description="Helical" evidence="1">
    <location>
        <begin position="27"/>
        <end position="45"/>
    </location>
</feature>
<dbReference type="EMBL" id="CP031148">
    <property type="protein sequence ID" value="AXG10535.1"/>
    <property type="molecule type" value="Genomic_DNA"/>
</dbReference>
<feature type="transmembrane region" description="Helical" evidence="1">
    <location>
        <begin position="52"/>
        <end position="72"/>
    </location>
</feature>
<keyword evidence="1" id="KW-0472">Membrane</keyword>
<feature type="transmembrane region" description="Helical" evidence="1">
    <location>
        <begin position="78"/>
        <end position="97"/>
    </location>
</feature>
<evidence type="ECO:0008006" key="4">
    <source>
        <dbReference type="Google" id="ProtNLM"/>
    </source>
</evidence>
<evidence type="ECO:0000256" key="1">
    <source>
        <dbReference type="SAM" id="Phobius"/>
    </source>
</evidence>
<sequence length="129" mass="13631">MAIVIVWALWHVPLFLMPGISQAGTPFWLYAPVVVGISVMASWLYNAAGGRVIVPVVVHTLSNAVSVTAATGVVGGEVVSQIVLLVVVWVIVAILVWRYGTERLASKPLPDGGLDFVSPTESKGLNAPE</sequence>
<name>A0A345EEB3_9EURY</name>
<keyword evidence="1" id="KW-1133">Transmembrane helix</keyword>
<organism evidence="2 3">
    <name type="scientific">Haloplanus rubicundus</name>
    <dbReference type="NCBI Taxonomy" id="1547898"/>
    <lineage>
        <taxon>Archaea</taxon>
        <taxon>Methanobacteriati</taxon>
        <taxon>Methanobacteriota</taxon>
        <taxon>Stenosarchaea group</taxon>
        <taxon>Halobacteria</taxon>
        <taxon>Halobacteriales</taxon>
        <taxon>Haloferacaceae</taxon>
        <taxon>Haloplanus</taxon>
    </lineage>
</organism>
<dbReference type="KEGG" id="haq:DU484_12155"/>
<evidence type="ECO:0000313" key="3">
    <source>
        <dbReference type="Proteomes" id="UP000252985"/>
    </source>
</evidence>
<reference evidence="2 3" key="1">
    <citation type="submission" date="2018-07" db="EMBL/GenBank/DDBJ databases">
        <title>Genome sequences of Haloplanus sp. CBA1112.</title>
        <authorList>
            <person name="Kim Y.B."/>
            <person name="Roh S.W."/>
        </authorList>
    </citation>
    <scope>NUCLEOTIDE SEQUENCE [LARGE SCALE GENOMIC DNA]</scope>
    <source>
        <strain evidence="2 3">CBA1112</strain>
    </source>
</reference>
<protein>
    <recommendedName>
        <fullName evidence="4">CPBP family intramembrane metalloprotease</fullName>
    </recommendedName>
</protein>
<gene>
    <name evidence="2" type="ORF">DU484_12155</name>
</gene>
<proteinExistence type="predicted"/>
<dbReference type="AlphaFoldDB" id="A0A345EEB3"/>
<keyword evidence="1" id="KW-0812">Transmembrane</keyword>
<dbReference type="Proteomes" id="UP000252985">
    <property type="component" value="Chromosome"/>
</dbReference>
<accession>A0A345EEB3</accession>
<evidence type="ECO:0000313" key="2">
    <source>
        <dbReference type="EMBL" id="AXG10535.1"/>
    </source>
</evidence>